<keyword evidence="3" id="KW-1185">Reference proteome</keyword>
<comment type="caution">
    <text evidence="2">The sequence shown here is derived from an EMBL/GenBank/DDBJ whole genome shotgun (WGS) entry which is preliminary data.</text>
</comment>
<proteinExistence type="predicted"/>
<dbReference type="InterPro" id="IPR036514">
    <property type="entry name" value="SGNH_hydro_sf"/>
</dbReference>
<feature type="domain" description="SGNH hydrolase-type esterase" evidence="1">
    <location>
        <begin position="6"/>
        <end position="197"/>
    </location>
</feature>
<dbReference type="Proteomes" id="UP001220964">
    <property type="component" value="Unassembled WGS sequence"/>
</dbReference>
<dbReference type="SUPFAM" id="SSF52266">
    <property type="entry name" value="SGNH hydrolase"/>
    <property type="match status" value="1"/>
</dbReference>
<dbReference type="PANTHER" id="PTHR30383">
    <property type="entry name" value="THIOESTERASE 1/PROTEASE 1/LYSOPHOSPHOLIPASE L1"/>
    <property type="match status" value="1"/>
</dbReference>
<dbReference type="PANTHER" id="PTHR30383:SF29">
    <property type="entry name" value="SGNH HYDROLASE-TYPE ESTERASE DOMAIN-CONTAINING PROTEIN"/>
    <property type="match status" value="1"/>
</dbReference>
<reference evidence="2" key="1">
    <citation type="submission" date="2023-03" db="EMBL/GenBank/DDBJ databases">
        <title>Multiphase analysis and comparison of six strains from genera Psychromarinibacter, Lutimaribacter, and Maritimibacter, including a novel species: Psychromarinibacter sediminicola sp. nov.</title>
        <authorList>
            <person name="Wang Y.-H."/>
            <person name="Ye M.-Q."/>
            <person name="Du Z.-J."/>
        </authorList>
    </citation>
    <scope>NUCLEOTIDE SEQUENCE</scope>
    <source>
        <strain evidence="2">C21-152</strain>
    </source>
</reference>
<dbReference type="Gene3D" id="3.40.50.1110">
    <property type="entry name" value="SGNH hydrolase"/>
    <property type="match status" value="1"/>
</dbReference>
<dbReference type="InterPro" id="IPR013830">
    <property type="entry name" value="SGNH_hydro"/>
</dbReference>
<accession>A0AAE3NXF4</accession>
<evidence type="ECO:0000313" key="2">
    <source>
        <dbReference type="EMBL" id="MDF0603751.1"/>
    </source>
</evidence>
<organism evidence="2 3">
    <name type="scientific">Psychromarinibacter sediminicola</name>
    <dbReference type="NCBI Taxonomy" id="3033385"/>
    <lineage>
        <taxon>Bacteria</taxon>
        <taxon>Pseudomonadati</taxon>
        <taxon>Pseudomonadota</taxon>
        <taxon>Alphaproteobacteria</taxon>
        <taxon>Rhodobacterales</taxon>
        <taxon>Paracoccaceae</taxon>
        <taxon>Psychromarinibacter</taxon>
    </lineage>
</organism>
<dbReference type="EMBL" id="JARGYC010000129">
    <property type="protein sequence ID" value="MDF0603751.1"/>
    <property type="molecule type" value="Genomic_DNA"/>
</dbReference>
<dbReference type="AlphaFoldDB" id="A0AAE3NXF4"/>
<evidence type="ECO:0000313" key="3">
    <source>
        <dbReference type="Proteomes" id="UP001220964"/>
    </source>
</evidence>
<dbReference type="RefSeq" id="WP_275569864.1">
    <property type="nucleotide sequence ID" value="NZ_JARGYC010000129.1"/>
</dbReference>
<dbReference type="CDD" id="cd01839">
    <property type="entry name" value="SGNH_arylesterase_like"/>
    <property type="match status" value="1"/>
</dbReference>
<sequence>MRSVLCYGDSNTYGQADADTPDTRFEASDRWPGVVRQLLEPGWLVIEEGLSGRTTVDDDPVEGAERNGRRYLRPCILSHKPLDLVILMLGTNDLKRRFNKSPSEIGMGVRALVWDIRALPAGHGGRMPEVLLVAPPPIQAELGDWAEVFEGGHEKSLALAEIYERVAEVEEVHFFDAGQVVDTAGGDGFHISRAAHRTLGEAMAHEIEAIGWP</sequence>
<evidence type="ECO:0000259" key="1">
    <source>
        <dbReference type="Pfam" id="PF13472"/>
    </source>
</evidence>
<dbReference type="Pfam" id="PF13472">
    <property type="entry name" value="Lipase_GDSL_2"/>
    <property type="match status" value="1"/>
</dbReference>
<dbReference type="GO" id="GO:0016788">
    <property type="term" value="F:hydrolase activity, acting on ester bonds"/>
    <property type="evidence" value="ECO:0007669"/>
    <property type="project" value="UniProtKB-ARBA"/>
</dbReference>
<protein>
    <submittedName>
        <fullName evidence="2">SGNH/GDSL hydrolase family protein</fullName>
    </submittedName>
</protein>
<keyword evidence="2" id="KW-0378">Hydrolase</keyword>
<name>A0AAE3NXF4_9RHOB</name>
<gene>
    <name evidence="2" type="ORF">P1J78_23825</name>
</gene>
<dbReference type="InterPro" id="IPR051532">
    <property type="entry name" value="Ester_Hydrolysis_Enzymes"/>
</dbReference>